<feature type="compositionally biased region" description="Pro residues" evidence="5">
    <location>
        <begin position="895"/>
        <end position="919"/>
    </location>
</feature>
<evidence type="ECO:0000313" key="8">
    <source>
        <dbReference type="Proteomes" id="UP001214603"/>
    </source>
</evidence>
<feature type="compositionally biased region" description="Low complexity" evidence="5">
    <location>
        <begin position="431"/>
        <end position="456"/>
    </location>
</feature>
<feature type="compositionally biased region" description="Low complexity" evidence="5">
    <location>
        <begin position="865"/>
        <end position="894"/>
    </location>
</feature>
<dbReference type="GO" id="GO:0005634">
    <property type="term" value="C:nucleus"/>
    <property type="evidence" value="ECO:0007669"/>
    <property type="project" value="InterPro"/>
</dbReference>
<proteinExistence type="predicted"/>
<dbReference type="EMBL" id="CP119934">
    <property type="protein sequence ID" value="WFD01380.1"/>
    <property type="molecule type" value="Genomic_DNA"/>
</dbReference>
<dbReference type="Pfam" id="PF03568">
    <property type="entry name" value="Separin_C"/>
    <property type="match status" value="1"/>
</dbReference>
<feature type="region of interest" description="Disordered" evidence="5">
    <location>
        <begin position="399"/>
        <end position="463"/>
    </location>
</feature>
<evidence type="ECO:0000256" key="2">
    <source>
        <dbReference type="ARBA" id="ARBA00012489"/>
    </source>
</evidence>
<comment type="catalytic activity">
    <reaction evidence="1">
        <text>All bonds known to be hydrolyzed by this endopeptidase have arginine in P1 and an acidic residue in P4. P6 is often occupied by an acidic residue or by a hydroxy-amino-acid residue, the phosphorylation of which enhances cleavage.</text>
        <dbReference type="EC" id="3.4.22.49"/>
    </reaction>
</comment>
<evidence type="ECO:0000256" key="1">
    <source>
        <dbReference type="ARBA" id="ARBA00000451"/>
    </source>
</evidence>
<dbReference type="GO" id="GO:0005737">
    <property type="term" value="C:cytoplasm"/>
    <property type="evidence" value="ECO:0007669"/>
    <property type="project" value="TreeGrafter"/>
</dbReference>
<evidence type="ECO:0000256" key="4">
    <source>
        <dbReference type="ARBA" id="ARBA00022829"/>
    </source>
</evidence>
<evidence type="ECO:0000313" key="7">
    <source>
        <dbReference type="EMBL" id="WFD01380.1"/>
    </source>
</evidence>
<evidence type="ECO:0000256" key="3">
    <source>
        <dbReference type="ARBA" id="ARBA00022801"/>
    </source>
</evidence>
<name>A0AAF0DXH3_9BASI</name>
<feature type="domain" description="Peptidase C50" evidence="6">
    <location>
        <begin position="1714"/>
        <end position="1809"/>
    </location>
</feature>
<feature type="compositionally biased region" description="Basic and acidic residues" evidence="5">
    <location>
        <begin position="419"/>
        <end position="430"/>
    </location>
</feature>
<evidence type="ECO:0000259" key="6">
    <source>
        <dbReference type="PROSITE" id="PS51700"/>
    </source>
</evidence>
<gene>
    <name evidence="7" type="primary">ESP1</name>
    <name evidence="7" type="ORF">MOBT1_000043</name>
</gene>
<feature type="region of interest" description="Disordered" evidence="5">
    <location>
        <begin position="1399"/>
        <end position="1427"/>
    </location>
</feature>
<organism evidence="7 8">
    <name type="scientific">Malassezia obtusa</name>
    <dbReference type="NCBI Taxonomy" id="76774"/>
    <lineage>
        <taxon>Eukaryota</taxon>
        <taxon>Fungi</taxon>
        <taxon>Dikarya</taxon>
        <taxon>Basidiomycota</taxon>
        <taxon>Ustilaginomycotina</taxon>
        <taxon>Malasseziomycetes</taxon>
        <taxon>Malasseziales</taxon>
        <taxon>Malasseziaceae</taxon>
        <taxon>Malassezia</taxon>
    </lineage>
</organism>
<reference evidence="7" key="1">
    <citation type="submission" date="2023-03" db="EMBL/GenBank/DDBJ databases">
        <title>Mating type loci evolution in Malassezia.</title>
        <authorList>
            <person name="Coelho M.A."/>
        </authorList>
    </citation>
    <scope>NUCLEOTIDE SEQUENCE</scope>
    <source>
        <strain evidence="7">CBS 7876</strain>
    </source>
</reference>
<dbReference type="PROSITE" id="PS51700">
    <property type="entry name" value="SEPARIN"/>
    <property type="match status" value="1"/>
</dbReference>
<dbReference type="InterPro" id="IPR030397">
    <property type="entry name" value="SEPARIN_core_dom"/>
</dbReference>
<keyword evidence="4" id="KW-0159">Chromosome partition</keyword>
<dbReference type="InterPro" id="IPR005314">
    <property type="entry name" value="Peptidase_C50"/>
</dbReference>
<keyword evidence="8" id="KW-1185">Reference proteome</keyword>
<keyword evidence="3 7" id="KW-0378">Hydrolase</keyword>
<dbReference type="PANTHER" id="PTHR12792:SF0">
    <property type="entry name" value="SEPARIN"/>
    <property type="match status" value="1"/>
</dbReference>
<dbReference type="GO" id="GO:0004197">
    <property type="term" value="F:cysteine-type endopeptidase activity"/>
    <property type="evidence" value="ECO:0007669"/>
    <property type="project" value="InterPro"/>
</dbReference>
<protein>
    <recommendedName>
        <fullName evidence="2">separase</fullName>
        <ecNumber evidence="2">3.4.22.49</ecNumber>
    </recommendedName>
</protein>
<dbReference type="GO" id="GO:0072686">
    <property type="term" value="C:mitotic spindle"/>
    <property type="evidence" value="ECO:0007669"/>
    <property type="project" value="TreeGrafter"/>
</dbReference>
<dbReference type="EC" id="3.4.22.49" evidence="2"/>
<feature type="region of interest" description="Disordered" evidence="5">
    <location>
        <begin position="856"/>
        <end position="925"/>
    </location>
</feature>
<evidence type="ECO:0000256" key="5">
    <source>
        <dbReference type="SAM" id="MobiDB-lite"/>
    </source>
</evidence>
<dbReference type="PANTHER" id="PTHR12792">
    <property type="entry name" value="EXTRA SPINDLE POLES 1-RELATED"/>
    <property type="match status" value="1"/>
</dbReference>
<dbReference type="GO" id="GO:0044732">
    <property type="term" value="C:mitotic spindle pole body"/>
    <property type="evidence" value="ECO:0007669"/>
    <property type="project" value="TreeGrafter"/>
</dbReference>
<accession>A0AAF0DXH3</accession>
<dbReference type="GO" id="GO:0006508">
    <property type="term" value="P:proteolysis"/>
    <property type="evidence" value="ECO:0007669"/>
    <property type="project" value="InterPro"/>
</dbReference>
<dbReference type="Proteomes" id="UP001214603">
    <property type="component" value="Chromosome 1"/>
</dbReference>
<sequence length="1897" mass="196331">MPPSAARAPARGTREPRTPRMLPFDDVLRRIAVADALGRPIVAATLAHLDAADLARAVSLYTSTNARECAAGLAWSAEAHAKGSGADPARVRAAKQVANAVLSALQQKAEPPATRRTRASRADDGTIPILLDCFRIAMAALLAWGCAGDTLAQVGLSVARKLLALERPSEALTELVAIAAALAPRHTHGTVRAPPSAAARLSAALPLAGAACAAPPLVRTVVELQALAIQAALALAGADDAPALAPLYRVADGPAAWLSAARAAGANDAADRAAYLAERAVFQYAARCAAPSRALLELKMETLVQLSVATQLDVDAFWDRVARVCAGYVRSVGDAGFADVHTHLVQLVHMARGRLCGPKYARLGDWWLVHAEQVRCTLTQARHPAYHEIAQYTQGIVDEPSARGTGHETRAADAAVPRPEGRVRDPDARPAADGAPSDPEGHMPAASETPAASDPPDAAEPPRERLAAVHLQDTPPAAHALRAAHAAWRTHRDAPRLDACVAELQALRATRADAALGAALAELLHDALDATHGAPTPELGALLEAGAAAVARCACAASYADAIHALRVACEGVFVDGQPGTYDVCVRALACAADLAAGSASRLQYVSEVAFHYGSRLYAAAQHGHAVRFLLIARDTAHGACAASPGAAERAQPLRKDQVLAGAYQHMGDHARAYAAYWHGLRACTAALDRAGAVASAAPLPDALDAELAQPAALVRGALHVAVYALLRPAAAAEPGSFLAELGALPLSRAARGAWLEYAALALEPMLLRDETPAALHARALYDTLRGAPLPEDLAEGLGAPLAHDAPLAPHRAELECTHALLAALAHVHHGVGDAARVADAAAAARRAFAYVRERIGGAPPAPTPTRTSARTRAAPRTPAPAVRTRAARGTPGTRTPPPRARTPPRTPAPDPPRAPTPPAAAASAASSTHALATLLSAVCDALTYAGHDAALEGLDALAALAADAAPALAASARVRAAQRWLALGVPERACAALRGAAHTPEALYTLAHAECAAGDAHAAQTYAAARARAAEPAVRAAPAWERVAAKAAEYAERAAGLDAYAALAHAHGAPADALGAALHALRTHLRSALLLGRAGDADVFGGGAARTPPSAPRYALLELRALHWRVAHTLGAAYVHVSELYAARGAARDAAAFAHEAVDFAAQHPAPLRRAAALVWHAELLGAQRDPAAAAALDAGAALLGADASAPRVHAALVAAEWSGAADAFRAADAAWRALGAAVRAPRALPALHMRIACGLGDAAVADDGSGRVHVARAHALLRDAERALHGDAVWSMLPEAARALPGAVPRAASRAQAALARRVAPRLDDAERHAAAALRACAAAGDVRVVRRALRAAYDAVVLQAAVRPEPHAARAARAAALLHASVSVSVRRAHVDGASRRAHPLPADGQPPAWAPQPPAGALAPSVAADAEAHAAPALALPPRSAAVVLALSDDRRELQLARIDAAGAVVYTLPIDRQSRREGEEEPLTPDAVLAELRGILAASNAGVQGAKDVHALEARKAWWTERRRLDDALRTLLEAVQATWLGAFQGVLAAAPAAPAALAPLRAHVERALAQACIGRAAPHDGVVVSDAALACLAALPSDCPAEVLEDWAHFAMDALQLSGIPVAQDEVDVDELCVDLRGALEEHRGRTRRDATHADDADAHLFLVLDRELAEIPWESLPVLRTRSVSRAPALELLAAAAAPHAPLTLHPARTAYLLNPGGDLVRSEARFAPALRAERAWRGTIGHAPVADEVARALADCDTFLYFGHAGAEAYVPATQLRTLPRCAAAMLWGCSSGALRDYGEYGVEGTPLHYLAAQCPALLANLWDATDKELDGVCEAVLRDVGLLPRGGRLSLPRAVAAARSACRLPYLTGAAVVVYGLPAVWRAPAPEP</sequence>
<dbReference type="GO" id="GO:0051307">
    <property type="term" value="P:meiotic chromosome separation"/>
    <property type="evidence" value="ECO:0007669"/>
    <property type="project" value="TreeGrafter"/>
</dbReference>